<evidence type="ECO:0000313" key="2">
    <source>
        <dbReference type="EMBL" id="STD37220.1"/>
    </source>
</evidence>
<dbReference type="Proteomes" id="UP000594864">
    <property type="component" value="Chromosome"/>
</dbReference>
<proteinExistence type="predicted"/>
<evidence type="ECO:0000313" key="1">
    <source>
        <dbReference type="EMBL" id="QPR03596.1"/>
    </source>
</evidence>
<dbReference type="AlphaFoldDB" id="A0A0D8WDP1"/>
<sequence>MYEIHIKLRNVVTGEEENFHTIRKYKSKGKAARDAIRYTEEIAPKYQLPEEELTASVVKVKK</sequence>
<reference evidence="2 3" key="1">
    <citation type="submission" date="2018-06" db="EMBL/GenBank/DDBJ databases">
        <authorList>
            <consortium name="Pathogen Informatics"/>
            <person name="Doyle S."/>
        </authorList>
    </citation>
    <scope>NUCLEOTIDE SEQUENCE [LARGE SCALE GENOMIC DNA]</scope>
    <source>
        <strain evidence="2 3">NCTC11181</strain>
    </source>
</reference>
<evidence type="ECO:0000313" key="3">
    <source>
        <dbReference type="Proteomes" id="UP000254219"/>
    </source>
</evidence>
<accession>A0A0D8WDP1</accession>
<dbReference type="RefSeq" id="WP_000272942.1">
    <property type="nucleotide sequence ID" value="NZ_BDPR01000028.1"/>
</dbReference>
<dbReference type="EMBL" id="CP065611">
    <property type="protein sequence ID" value="QPR03596.1"/>
    <property type="molecule type" value="Genomic_DNA"/>
</dbReference>
<gene>
    <name evidence="1" type="ORF">I6H02_18375</name>
    <name evidence="2" type="ORF">NCTC11181_01419</name>
</gene>
<name>A0A0D8WDP1_ECOLX</name>
<evidence type="ECO:0000313" key="4">
    <source>
        <dbReference type="Proteomes" id="UP000594864"/>
    </source>
</evidence>
<organism evidence="2 3">
    <name type="scientific">Escherichia coli</name>
    <dbReference type="NCBI Taxonomy" id="562"/>
    <lineage>
        <taxon>Bacteria</taxon>
        <taxon>Pseudomonadati</taxon>
        <taxon>Pseudomonadota</taxon>
        <taxon>Gammaproteobacteria</taxon>
        <taxon>Enterobacterales</taxon>
        <taxon>Enterobacteriaceae</taxon>
        <taxon>Escherichia</taxon>
    </lineage>
</organism>
<dbReference type="Proteomes" id="UP000254219">
    <property type="component" value="Unassembled WGS sequence"/>
</dbReference>
<reference evidence="1 4" key="2">
    <citation type="submission" date="2020-12" db="EMBL/GenBank/DDBJ databases">
        <title>FDA dAtabase for Regulatory Grade micrObial Sequences (FDA-ARGOS): Supporting development and validation of Infectious Disease Dx tests.</title>
        <authorList>
            <person name="Sproer C."/>
            <person name="Gronow S."/>
            <person name="Severitt S."/>
            <person name="Schroder I."/>
            <person name="Tallon L."/>
            <person name="Sadzewicz L."/>
            <person name="Zhao X."/>
            <person name="Boylan J."/>
            <person name="Ott S."/>
            <person name="Bowen H."/>
            <person name="Vavikolanu K."/>
            <person name="Mehta A."/>
            <person name="Aluvathingal J."/>
            <person name="Nadendla S."/>
            <person name="Lowell S."/>
            <person name="Myers T."/>
            <person name="Yan Y."/>
            <person name="Sichtig H."/>
        </authorList>
    </citation>
    <scope>NUCLEOTIDE SEQUENCE [LARGE SCALE GENOMIC DNA]</scope>
    <source>
        <strain evidence="1 4">FDAARGOS_945</strain>
    </source>
</reference>
<dbReference type="EMBL" id="UFYN01000002">
    <property type="protein sequence ID" value="STD37220.1"/>
    <property type="molecule type" value="Genomic_DNA"/>
</dbReference>
<protein>
    <submittedName>
        <fullName evidence="2">Uncharacterized protein</fullName>
    </submittedName>
</protein>